<dbReference type="EMBL" id="JPRF03000047">
    <property type="protein sequence ID" value="OEV34403.1"/>
    <property type="molecule type" value="Genomic_DNA"/>
</dbReference>
<gene>
    <name evidence="4" type="ORF">GCM10010502_19120</name>
    <name evidence="5" type="ORF">HS99_0035940</name>
</gene>
<dbReference type="EMBL" id="BMUB01000003">
    <property type="protein sequence ID" value="GGU67961.1"/>
    <property type="molecule type" value="Genomic_DNA"/>
</dbReference>
<evidence type="ECO:0000256" key="1">
    <source>
        <dbReference type="SAM" id="Coils"/>
    </source>
</evidence>
<evidence type="ECO:0000313" key="6">
    <source>
        <dbReference type="Proteomes" id="UP000037395"/>
    </source>
</evidence>
<feature type="compositionally biased region" description="Low complexity" evidence="2">
    <location>
        <begin position="40"/>
        <end position="50"/>
    </location>
</feature>
<dbReference type="GeneID" id="97485066"/>
<feature type="region of interest" description="Disordered" evidence="2">
    <location>
        <begin position="279"/>
        <end position="299"/>
    </location>
</feature>
<feature type="coiled-coil region" evidence="1">
    <location>
        <begin position="142"/>
        <end position="171"/>
    </location>
</feature>
<dbReference type="Proteomes" id="UP000037395">
    <property type="component" value="Unassembled WGS sequence"/>
</dbReference>
<reference evidence="5 6" key="2">
    <citation type="submission" date="2014-07" db="EMBL/GenBank/DDBJ databases">
        <authorList>
            <person name="Zhang J.E."/>
            <person name="Yang H."/>
            <person name="Guo J."/>
            <person name="Deng Z."/>
            <person name="Luo H."/>
            <person name="Luo M."/>
            <person name="Zhao B."/>
        </authorList>
    </citation>
    <scope>NUCLEOTIDE SEQUENCE [LARGE SCALE GENOMIC DNA]</scope>
    <source>
        <strain evidence="5">ATCC 10762</strain>
        <strain evidence="6">ATCC 10762 / DSM 40127 / CCM 3239 / JCM 4008 / LMG 5968 / NBRC 12843 / NCIMB 8234 / A-377</strain>
    </source>
</reference>
<feature type="region of interest" description="Disordered" evidence="2">
    <location>
        <begin position="1"/>
        <end position="74"/>
    </location>
</feature>
<dbReference type="AlphaFoldDB" id="A0A1E7N1Q7"/>
<dbReference type="Gene3D" id="2.70.70.10">
    <property type="entry name" value="Glucose Permease (Domain IIA)"/>
    <property type="match status" value="1"/>
</dbReference>
<accession>A0A1E7N1Q7</accession>
<dbReference type="Proteomes" id="UP000610124">
    <property type="component" value="Unassembled WGS sequence"/>
</dbReference>
<feature type="compositionally biased region" description="Basic and acidic residues" evidence="2">
    <location>
        <begin position="29"/>
        <end position="39"/>
    </location>
</feature>
<dbReference type="PANTHER" id="PTHR21666:SF270">
    <property type="entry name" value="MUREIN HYDROLASE ACTIVATOR ENVC"/>
    <property type="match status" value="1"/>
</dbReference>
<reference evidence="4" key="5">
    <citation type="submission" date="2020-09" db="EMBL/GenBank/DDBJ databases">
        <authorList>
            <person name="Sun Q."/>
            <person name="Ohkuma M."/>
        </authorList>
    </citation>
    <scope>NUCLEOTIDE SEQUENCE</scope>
    <source>
        <strain evidence="4">JCM 4434</strain>
    </source>
</reference>
<evidence type="ECO:0000313" key="5">
    <source>
        <dbReference type="EMBL" id="OEV34403.1"/>
    </source>
</evidence>
<name>A0A1E7N1Q7_KITAU</name>
<feature type="domain" description="M23ase beta-sheet core" evidence="3">
    <location>
        <begin position="194"/>
        <end position="288"/>
    </location>
</feature>
<protein>
    <recommendedName>
        <fullName evidence="3">M23ase beta-sheet core domain-containing protein</fullName>
    </recommendedName>
</protein>
<dbReference type="InterPro" id="IPR011055">
    <property type="entry name" value="Dup_hybrid_motif"/>
</dbReference>
<sequence>MASTHTPAHPAGPAAGTQLLDHPGPNGSEARDSAARGSDHAGAAGTAGHGDPFAPEAESSRHRLPRQTRGASPLLGVTAVAATLGATGFAAATPAAAPAVEAPDETPVALAADPGLALAARIQQQADSQRTAAEESARLQAAQEAEAKAAAKEAEAKRAAEEAERAKAAALTLPVKDYNLSAHYGQSARYWAHLHTGLDFAADTGTAVYAVGQGTITSAGWSGAYGYRIVETLPDGTEIWYCHLSSIIKGSGEVTSGQQIGKVGATGNVTGPHLHLEVRPGGGAPVDPEPWLQQHGLNP</sequence>
<feature type="compositionally biased region" description="Low complexity" evidence="2">
    <location>
        <begin position="1"/>
        <end position="17"/>
    </location>
</feature>
<dbReference type="PANTHER" id="PTHR21666">
    <property type="entry name" value="PEPTIDASE-RELATED"/>
    <property type="match status" value="1"/>
</dbReference>
<dbReference type="RefSeq" id="WP_050366647.1">
    <property type="nucleotide sequence ID" value="NZ_BMUB01000003.1"/>
</dbReference>
<dbReference type="Pfam" id="PF01551">
    <property type="entry name" value="Peptidase_M23"/>
    <property type="match status" value="1"/>
</dbReference>
<reference evidence="6" key="3">
    <citation type="submission" date="2016-08" db="EMBL/GenBank/DDBJ databases">
        <title>Sequencing, assembly and comparative genomics of S. aureofaciens ATCC 10762.</title>
        <authorList>
            <person name="Gradnigo J.S."/>
            <person name="Johnson N."/>
            <person name="Somerville G.A."/>
        </authorList>
    </citation>
    <scope>NUCLEOTIDE SEQUENCE [LARGE SCALE GENOMIC DNA]</scope>
    <source>
        <strain evidence="6">ATCC 10762 / DSM 40127 / CCM 3239 / JCM 4008 / LMG 5968 / NBRC 12843 / NCIMB 8234 / A-377</strain>
    </source>
</reference>
<evidence type="ECO:0000313" key="4">
    <source>
        <dbReference type="EMBL" id="GGU67961.1"/>
    </source>
</evidence>
<evidence type="ECO:0000259" key="3">
    <source>
        <dbReference type="Pfam" id="PF01551"/>
    </source>
</evidence>
<dbReference type="InterPro" id="IPR016047">
    <property type="entry name" value="M23ase_b-sheet_dom"/>
</dbReference>
<keyword evidence="1" id="KW-0175">Coiled coil</keyword>
<reference evidence="5" key="4">
    <citation type="submission" date="2016-08" db="EMBL/GenBank/DDBJ databases">
        <title>Sequencing, Assembly and Comparative Genomics of S. aureofaciens ATCC 10762.</title>
        <authorList>
            <person name="Gradnigo J.S."/>
            <person name="Johnson N."/>
            <person name="Somerville G.A."/>
        </authorList>
    </citation>
    <scope>NUCLEOTIDE SEQUENCE [LARGE SCALE GENOMIC DNA]</scope>
    <source>
        <strain evidence="5">ATCC 10762</strain>
    </source>
</reference>
<dbReference type="InterPro" id="IPR050570">
    <property type="entry name" value="Cell_wall_metabolism_enzyme"/>
</dbReference>
<accession>A0A8H9HNN7</accession>
<organism evidence="5 6">
    <name type="scientific">Kitasatospora aureofaciens</name>
    <name type="common">Streptomyces aureofaciens</name>
    <dbReference type="NCBI Taxonomy" id="1894"/>
    <lineage>
        <taxon>Bacteria</taxon>
        <taxon>Bacillati</taxon>
        <taxon>Actinomycetota</taxon>
        <taxon>Actinomycetes</taxon>
        <taxon>Kitasatosporales</taxon>
        <taxon>Streptomycetaceae</taxon>
        <taxon>Kitasatospora</taxon>
    </lineage>
</organism>
<proteinExistence type="predicted"/>
<dbReference type="GO" id="GO:0004222">
    <property type="term" value="F:metalloendopeptidase activity"/>
    <property type="evidence" value="ECO:0007669"/>
    <property type="project" value="TreeGrafter"/>
</dbReference>
<keyword evidence="6" id="KW-1185">Reference proteome</keyword>
<dbReference type="FunFam" id="2.70.70.10:FF:000013">
    <property type="entry name" value="Peptidase family M23"/>
    <property type="match status" value="1"/>
</dbReference>
<dbReference type="CDD" id="cd12797">
    <property type="entry name" value="M23_peptidase"/>
    <property type="match status" value="1"/>
</dbReference>
<comment type="caution">
    <text evidence="5">The sequence shown here is derived from an EMBL/GenBank/DDBJ whole genome shotgun (WGS) entry which is preliminary data.</text>
</comment>
<evidence type="ECO:0000256" key="2">
    <source>
        <dbReference type="SAM" id="MobiDB-lite"/>
    </source>
</evidence>
<dbReference type="SUPFAM" id="SSF51261">
    <property type="entry name" value="Duplicated hybrid motif"/>
    <property type="match status" value="1"/>
</dbReference>
<reference evidence="4" key="1">
    <citation type="journal article" date="2014" name="Int. J. Syst. Evol. Microbiol.">
        <title>Complete genome sequence of Corynebacterium casei LMG S-19264T (=DSM 44701T), isolated from a smear-ripened cheese.</title>
        <authorList>
            <consortium name="US DOE Joint Genome Institute (JGI-PGF)"/>
            <person name="Walter F."/>
            <person name="Albersmeier A."/>
            <person name="Kalinowski J."/>
            <person name="Ruckert C."/>
        </authorList>
    </citation>
    <scope>NUCLEOTIDE SEQUENCE</scope>
    <source>
        <strain evidence="4">JCM 4434</strain>
    </source>
</reference>